<sequence length="1281" mass="128425">MADPSGAAAAPPPTAGSARSLAGAPPSSLPTPSAAAAAATPPTGSTLLSKTASAAKLGTAASLARMGTAASLARLSTAPSQAHLRSTAAMNGAAAGGLTPGGTAAASAAPPTPLPMPSAVETPAPPPPPTPAELGFFPLFLSTQTQDIFRLKVPPEPAEAAAGTASASAAAASGSDPASAAPAASASASSAKRSAGPAPGSASSLHLTGPLLPTGKAYQWRLLPRAEVLADMIARAAVSDFAPIKAEVQAATGPEILVVADPKYTYGQNYYAILDSDKIERITHPEKYAPVTYEGEAEAAAAAGAAAAAARRRRAGARAWTSYGSERDVAAMQTPDTGPPVQLRFTKQRIHFNRGYQFTDRPVVVLECRGGAEANLVPRVTTERGVQAVPVTTSRSLQTRQFAQRGFTQQTAPQDMDPAAKLDCLYSPEMQGFLQRALIDFERALQENDVVDIFAQDWRQLGEDEAQLEAVTTTVLSEAQSFTDLAFRGRSISCIAWHPDLKDVIAVSLNSRLTFDEQLEEGLAGPTSVAITAAGAAGAATATGAATGAAGAATTAAADGSGTGGGAQTRLSAIRGVVLVWFFHDPIHPQLLLEAPNPVTCFAWQSPATVVGACSNGQIVLWDITEHLELLVAGQVRRKGGASTPAGAMGSGGGAASGSTAAAATAAASSGAASRTARGESGPIHVSWVALSSVDASHQGPISQIRFLAKRQEIPNSAINGPPSASTGAAATAPAATAAASDADGKKDAEAAAAEASRPADATSGDAPVVADGTSPANGAVPAASAAASAASSAAAAATPNPCHQFVTVGIDGHVCIWDIRNKSGDIRALDGVWRPILRYCVDTPEDTASYALTGLSVCEGVPPAASGAGVGTTPVSAASLTVPPSVAQVEVSLLLGTEEGQLLWSGWQNVRNNELTKPRAVVPRTATGPVAAIHKSPFFDHIVMVAAGWSVRLWDLRNMAAPLITTPIAHAYVTSCAWSLTRPGVFFIGKSSGVLETWDLTDKTGGAAACQTVSPRGIAVITAATPPVSQRAAALPGAGGAGGRGASALAAASAAAASAAHTKTHLAVGDDVGTLHLLEIPRTLAKPAKGELAAVRDLFERHFRYMLLTTTAMARPGPAPLVVLKDHVQAAAATAAAVATAAGVATAATVAPPRGDAAANTSAASAGAATATAPTGAAPAPAALGSARPDSTKRSSTTVASAGGSRARSAKRDVAERGSTATSPGRAPPASGPDEPGASGPALTAAQLAARADPEEQAYRALEQQFLESIGLLAPSVEIA</sequence>
<reference evidence="7" key="1">
    <citation type="journal article" date="2018" name="Nat. Microbiol.">
        <title>Leveraging single-cell genomics to expand the fungal tree of life.</title>
        <authorList>
            <person name="Ahrendt S.R."/>
            <person name="Quandt C.A."/>
            <person name="Ciobanu D."/>
            <person name="Clum A."/>
            <person name="Salamov A."/>
            <person name="Andreopoulos B."/>
            <person name="Cheng J.F."/>
            <person name="Woyke T."/>
            <person name="Pelin A."/>
            <person name="Henrissat B."/>
            <person name="Reynolds N.K."/>
            <person name="Benny G.L."/>
            <person name="Smith M.E."/>
            <person name="James T.Y."/>
            <person name="Grigoriev I.V."/>
        </authorList>
    </citation>
    <scope>NUCLEOTIDE SEQUENCE [LARGE SCALE GENOMIC DNA]</scope>
    <source>
        <strain evidence="7">ATCC 52028</strain>
    </source>
</reference>
<evidence type="ECO:0000256" key="2">
    <source>
        <dbReference type="ARBA" id="ARBA00022490"/>
    </source>
</evidence>
<feature type="compositionally biased region" description="Low complexity" evidence="5">
    <location>
        <begin position="722"/>
        <end position="742"/>
    </location>
</feature>
<evidence type="ECO:0000256" key="1">
    <source>
        <dbReference type="ARBA" id="ARBA00004496"/>
    </source>
</evidence>
<evidence type="ECO:0000256" key="3">
    <source>
        <dbReference type="ARBA" id="ARBA00022574"/>
    </source>
</evidence>
<dbReference type="PANTHER" id="PTHR12442">
    <property type="entry name" value="DYNEIN INTERMEDIATE CHAIN"/>
    <property type="match status" value="1"/>
</dbReference>
<name>A0A4P9X3L7_9FUNG</name>
<feature type="compositionally biased region" description="Low complexity" evidence="5">
    <location>
        <begin position="1239"/>
        <end position="1252"/>
    </location>
</feature>
<dbReference type="InterPro" id="IPR036322">
    <property type="entry name" value="WD40_repeat_dom_sf"/>
</dbReference>
<dbReference type="EMBL" id="ML014270">
    <property type="protein sequence ID" value="RKO99626.1"/>
    <property type="molecule type" value="Genomic_DNA"/>
</dbReference>
<feature type="compositionally biased region" description="Low complexity" evidence="5">
    <location>
        <begin position="1171"/>
        <end position="1188"/>
    </location>
</feature>
<feature type="region of interest" description="Disordered" evidence="5">
    <location>
        <begin position="101"/>
        <end position="135"/>
    </location>
</feature>
<dbReference type="GO" id="GO:0045504">
    <property type="term" value="F:dynein heavy chain binding"/>
    <property type="evidence" value="ECO:0007669"/>
    <property type="project" value="TreeGrafter"/>
</dbReference>
<proteinExistence type="predicted"/>
<accession>A0A4P9X3L7</accession>
<evidence type="ECO:0000313" key="6">
    <source>
        <dbReference type="EMBL" id="RKO99626.1"/>
    </source>
</evidence>
<dbReference type="GO" id="GO:0036156">
    <property type="term" value="C:inner dynein arm"/>
    <property type="evidence" value="ECO:0007669"/>
    <property type="project" value="TreeGrafter"/>
</dbReference>
<keyword evidence="2" id="KW-0963">Cytoplasm</keyword>
<dbReference type="SUPFAM" id="SSF50978">
    <property type="entry name" value="WD40 repeat-like"/>
    <property type="match status" value="1"/>
</dbReference>
<evidence type="ECO:0000256" key="5">
    <source>
        <dbReference type="SAM" id="MobiDB-lite"/>
    </source>
</evidence>
<keyword evidence="3" id="KW-0853">WD repeat</keyword>
<feature type="region of interest" description="Disordered" evidence="5">
    <location>
        <begin position="1171"/>
        <end position="1257"/>
    </location>
</feature>
<dbReference type="GO" id="GO:0060294">
    <property type="term" value="P:cilium movement involved in cell motility"/>
    <property type="evidence" value="ECO:0007669"/>
    <property type="project" value="TreeGrafter"/>
</dbReference>
<gene>
    <name evidence="6" type="ORF">CXG81DRAFT_20316</name>
</gene>
<dbReference type="SMART" id="SM00320">
    <property type="entry name" value="WD40"/>
    <property type="match status" value="4"/>
</dbReference>
<comment type="subcellular location">
    <subcellularLocation>
        <location evidence="1">Cytoplasm</location>
    </subcellularLocation>
</comment>
<dbReference type="GO" id="GO:0045503">
    <property type="term" value="F:dynein light chain binding"/>
    <property type="evidence" value="ECO:0007669"/>
    <property type="project" value="TreeGrafter"/>
</dbReference>
<dbReference type="OrthoDB" id="366230at2759"/>
<dbReference type="Gene3D" id="2.130.10.10">
    <property type="entry name" value="YVTN repeat-like/Quinoprotein amine dehydrogenase"/>
    <property type="match status" value="2"/>
</dbReference>
<organism evidence="6 7">
    <name type="scientific">Caulochytrium protostelioides</name>
    <dbReference type="NCBI Taxonomy" id="1555241"/>
    <lineage>
        <taxon>Eukaryota</taxon>
        <taxon>Fungi</taxon>
        <taxon>Fungi incertae sedis</taxon>
        <taxon>Chytridiomycota</taxon>
        <taxon>Chytridiomycota incertae sedis</taxon>
        <taxon>Chytridiomycetes</taxon>
        <taxon>Caulochytriales</taxon>
        <taxon>Caulochytriaceae</taxon>
        <taxon>Caulochytrium</taxon>
    </lineage>
</organism>
<protein>
    <recommendedName>
        <fullName evidence="8">WD40 repeat-like protein</fullName>
    </recommendedName>
</protein>
<evidence type="ECO:0000256" key="4">
    <source>
        <dbReference type="ARBA" id="ARBA00022737"/>
    </source>
</evidence>
<keyword evidence="4" id="KW-0677">Repeat</keyword>
<keyword evidence="7" id="KW-1185">Reference proteome</keyword>
<dbReference type="InterPro" id="IPR001680">
    <property type="entry name" value="WD40_rpt"/>
</dbReference>
<dbReference type="PANTHER" id="PTHR12442:SF5">
    <property type="entry name" value="DYNEIN AXONEMAL INTERMEDIATE CHAIN 3"/>
    <property type="match status" value="1"/>
</dbReference>
<evidence type="ECO:0000313" key="7">
    <source>
        <dbReference type="Proteomes" id="UP000274922"/>
    </source>
</evidence>
<feature type="region of interest" description="Disordered" evidence="5">
    <location>
        <begin position="716"/>
        <end position="780"/>
    </location>
</feature>
<dbReference type="GO" id="GO:0036159">
    <property type="term" value="P:inner dynein arm assembly"/>
    <property type="evidence" value="ECO:0007669"/>
    <property type="project" value="TreeGrafter"/>
</dbReference>
<dbReference type="InterPro" id="IPR050687">
    <property type="entry name" value="Dynein_IC"/>
</dbReference>
<feature type="region of interest" description="Disordered" evidence="5">
    <location>
        <begin position="1"/>
        <end position="47"/>
    </location>
</feature>
<feature type="compositionally biased region" description="Low complexity" evidence="5">
    <location>
        <begin position="751"/>
        <end position="763"/>
    </location>
</feature>
<dbReference type="STRING" id="1555241.A0A4P9X3L7"/>
<evidence type="ECO:0008006" key="8">
    <source>
        <dbReference type="Google" id="ProtNLM"/>
    </source>
</evidence>
<dbReference type="Proteomes" id="UP000274922">
    <property type="component" value="Unassembled WGS sequence"/>
</dbReference>
<dbReference type="InterPro" id="IPR015943">
    <property type="entry name" value="WD40/YVTN_repeat-like_dom_sf"/>
</dbReference>